<dbReference type="Pfam" id="PF13456">
    <property type="entry name" value="RVT_3"/>
    <property type="match status" value="1"/>
</dbReference>
<dbReference type="InterPro" id="IPR053151">
    <property type="entry name" value="RNase_H-like"/>
</dbReference>
<dbReference type="EMBL" id="RWGY01000030">
    <property type="protein sequence ID" value="TVU16751.1"/>
    <property type="molecule type" value="Genomic_DNA"/>
</dbReference>
<dbReference type="GO" id="GO:0003676">
    <property type="term" value="F:nucleic acid binding"/>
    <property type="evidence" value="ECO:0007669"/>
    <property type="project" value="InterPro"/>
</dbReference>
<feature type="domain" description="RNase H type-1" evidence="1">
    <location>
        <begin position="2"/>
        <end position="98"/>
    </location>
</feature>
<protein>
    <recommendedName>
        <fullName evidence="1">RNase H type-1 domain-containing protein</fullName>
    </recommendedName>
</protein>
<dbReference type="InterPro" id="IPR012337">
    <property type="entry name" value="RNaseH-like_sf"/>
</dbReference>
<dbReference type="Proteomes" id="UP000324897">
    <property type="component" value="Unassembled WGS sequence"/>
</dbReference>
<evidence type="ECO:0000313" key="2">
    <source>
        <dbReference type="EMBL" id="TVU16751.1"/>
    </source>
</evidence>
<evidence type="ECO:0000259" key="1">
    <source>
        <dbReference type="Pfam" id="PF13456"/>
    </source>
</evidence>
<dbReference type="InterPro" id="IPR044730">
    <property type="entry name" value="RNase_H-like_dom_plant"/>
</dbReference>
<feature type="non-terminal residue" evidence="2">
    <location>
        <position position="1"/>
    </location>
</feature>
<accession>A0A5J9U165</accession>
<dbReference type="Gramene" id="TVU16751">
    <property type="protein sequence ID" value="TVU16751"/>
    <property type="gene ID" value="EJB05_36903"/>
</dbReference>
<comment type="caution">
    <text evidence="2">The sequence shown here is derived from an EMBL/GenBank/DDBJ whole genome shotgun (WGS) entry which is preliminary data.</text>
</comment>
<name>A0A5J9U165_9POAL</name>
<keyword evidence="3" id="KW-1185">Reference proteome</keyword>
<dbReference type="SUPFAM" id="SSF53098">
    <property type="entry name" value="Ribonuclease H-like"/>
    <property type="match status" value="1"/>
</dbReference>
<proteinExistence type="predicted"/>
<dbReference type="OrthoDB" id="690004at2759"/>
<dbReference type="AlphaFoldDB" id="A0A5J9U165"/>
<reference evidence="2 3" key="1">
    <citation type="journal article" date="2019" name="Sci. Rep.">
        <title>A high-quality genome of Eragrostis curvula grass provides insights into Poaceae evolution and supports new strategies to enhance forage quality.</title>
        <authorList>
            <person name="Carballo J."/>
            <person name="Santos B.A.C.M."/>
            <person name="Zappacosta D."/>
            <person name="Garbus I."/>
            <person name="Selva J.P."/>
            <person name="Gallo C.A."/>
            <person name="Diaz A."/>
            <person name="Albertini E."/>
            <person name="Caccamo M."/>
            <person name="Echenique V."/>
        </authorList>
    </citation>
    <scope>NUCLEOTIDE SEQUENCE [LARGE SCALE GENOMIC DNA]</scope>
    <source>
        <strain evidence="3">cv. Victoria</strain>
        <tissue evidence="2">Leaf</tissue>
    </source>
</reference>
<dbReference type="PANTHER" id="PTHR47723:SF24">
    <property type="entry name" value="RNASE H TYPE-1 DOMAIN-CONTAINING PROTEIN"/>
    <property type="match status" value="1"/>
</dbReference>
<dbReference type="Gene3D" id="3.30.420.10">
    <property type="entry name" value="Ribonuclease H-like superfamily/Ribonuclease H"/>
    <property type="match status" value="1"/>
</dbReference>
<gene>
    <name evidence="2" type="ORF">EJB05_36903</name>
</gene>
<dbReference type="InterPro" id="IPR036397">
    <property type="entry name" value="RNaseH_sf"/>
</dbReference>
<dbReference type="CDD" id="cd06222">
    <property type="entry name" value="RNase_H_like"/>
    <property type="match status" value="1"/>
</dbReference>
<evidence type="ECO:0000313" key="3">
    <source>
        <dbReference type="Proteomes" id="UP000324897"/>
    </source>
</evidence>
<dbReference type="InterPro" id="IPR002156">
    <property type="entry name" value="RNaseH_domain"/>
</dbReference>
<organism evidence="2 3">
    <name type="scientific">Eragrostis curvula</name>
    <name type="common">weeping love grass</name>
    <dbReference type="NCBI Taxonomy" id="38414"/>
    <lineage>
        <taxon>Eukaryota</taxon>
        <taxon>Viridiplantae</taxon>
        <taxon>Streptophyta</taxon>
        <taxon>Embryophyta</taxon>
        <taxon>Tracheophyta</taxon>
        <taxon>Spermatophyta</taxon>
        <taxon>Magnoliopsida</taxon>
        <taxon>Liliopsida</taxon>
        <taxon>Poales</taxon>
        <taxon>Poaceae</taxon>
        <taxon>PACMAD clade</taxon>
        <taxon>Chloridoideae</taxon>
        <taxon>Eragrostideae</taxon>
        <taxon>Eragrostidinae</taxon>
        <taxon>Eragrostis</taxon>
    </lineage>
</organism>
<dbReference type="PANTHER" id="PTHR47723">
    <property type="entry name" value="OS05G0353850 PROTEIN"/>
    <property type="match status" value="1"/>
</dbReference>
<dbReference type="GO" id="GO:0004523">
    <property type="term" value="F:RNA-DNA hybrid ribonuclease activity"/>
    <property type="evidence" value="ECO:0007669"/>
    <property type="project" value="InterPro"/>
</dbReference>
<sequence>MGIIARDHTGGVVFASGRVLFHCASAEEAELMACREGLHLALQWIIPGPVELETDCLSVCKAIKNGAKERSSYAMLLVEIQELINELREVDILHSNKACTEPFSKVWLRSCPDFAAAALAADCNPVVA</sequence>